<organism evidence="3 4">
    <name type="scientific">Gordonia cholesterolivorans</name>
    <dbReference type="NCBI Taxonomy" id="559625"/>
    <lineage>
        <taxon>Bacteria</taxon>
        <taxon>Bacillati</taxon>
        <taxon>Actinomycetota</taxon>
        <taxon>Actinomycetes</taxon>
        <taxon>Mycobacteriales</taxon>
        <taxon>Gordoniaceae</taxon>
        <taxon>Gordonia</taxon>
    </lineage>
</organism>
<dbReference type="EMBL" id="BAAARB010000008">
    <property type="protein sequence ID" value="GAA2379578.1"/>
    <property type="molecule type" value="Genomic_DNA"/>
</dbReference>
<keyword evidence="2" id="KW-1133">Transmembrane helix</keyword>
<feature type="transmembrane region" description="Helical" evidence="2">
    <location>
        <begin position="56"/>
        <end position="78"/>
    </location>
</feature>
<keyword evidence="2" id="KW-0812">Transmembrane</keyword>
<name>A0ABP5UG16_9ACTN</name>
<keyword evidence="4" id="KW-1185">Reference proteome</keyword>
<gene>
    <name evidence="3" type="ORF">GCM10009855_19610</name>
</gene>
<dbReference type="RefSeq" id="WP_006895367.1">
    <property type="nucleotide sequence ID" value="NZ_BAAARB010000008.1"/>
</dbReference>
<evidence type="ECO:0000313" key="3">
    <source>
        <dbReference type="EMBL" id="GAA2379578.1"/>
    </source>
</evidence>
<accession>A0ABP5UG16</accession>
<protein>
    <recommendedName>
        <fullName evidence="5">DUF2567 domain-containing protein</fullName>
    </recommendedName>
</protein>
<reference evidence="4" key="1">
    <citation type="journal article" date="2019" name="Int. J. Syst. Evol. Microbiol.">
        <title>The Global Catalogue of Microorganisms (GCM) 10K type strain sequencing project: providing services to taxonomists for standard genome sequencing and annotation.</title>
        <authorList>
            <consortium name="The Broad Institute Genomics Platform"/>
            <consortium name="The Broad Institute Genome Sequencing Center for Infectious Disease"/>
            <person name="Wu L."/>
            <person name="Ma J."/>
        </authorList>
    </citation>
    <scope>NUCLEOTIDE SEQUENCE [LARGE SCALE GENOMIC DNA]</scope>
    <source>
        <strain evidence="4">JCM 16227</strain>
    </source>
</reference>
<feature type="transmembrane region" description="Helical" evidence="2">
    <location>
        <begin position="7"/>
        <end position="27"/>
    </location>
</feature>
<feature type="region of interest" description="Disordered" evidence="1">
    <location>
        <begin position="184"/>
        <end position="208"/>
    </location>
</feature>
<feature type="transmembrane region" description="Helical" evidence="2">
    <location>
        <begin position="85"/>
        <end position="105"/>
    </location>
</feature>
<dbReference type="Proteomes" id="UP001501170">
    <property type="component" value="Unassembled WGS sequence"/>
</dbReference>
<dbReference type="Pfam" id="PF10821">
    <property type="entry name" value="DUF2567"/>
    <property type="match status" value="1"/>
</dbReference>
<keyword evidence="2" id="KW-0472">Membrane</keyword>
<evidence type="ECO:0008006" key="5">
    <source>
        <dbReference type="Google" id="ProtNLM"/>
    </source>
</evidence>
<comment type="caution">
    <text evidence="3">The sequence shown here is derived from an EMBL/GenBank/DDBJ whole genome shotgun (WGS) entry which is preliminary data.</text>
</comment>
<feature type="transmembrane region" description="Helical" evidence="2">
    <location>
        <begin position="139"/>
        <end position="159"/>
    </location>
</feature>
<evidence type="ECO:0000256" key="1">
    <source>
        <dbReference type="SAM" id="MobiDB-lite"/>
    </source>
</evidence>
<sequence length="208" mass="21299">MNARRVVAVVLALFAAAVAVGGLWVLLAPAPDVVVEHGGQMRFATEADPAKLFDGVAIFSFLCLGLGVLIGLATWFGLRTSRGVGGFAFVVLMSIATSALALNLADRFGRMSHGEIERSVPGSYSGTVNLWLDGDVGPAWVLLLCAPTAGALVYLVCVLSSAHADLGVGDLPADEFGEMREPLPVGAVGASDGGEVVPPSQPGDPSGR</sequence>
<proteinExistence type="predicted"/>
<evidence type="ECO:0000256" key="2">
    <source>
        <dbReference type="SAM" id="Phobius"/>
    </source>
</evidence>
<dbReference type="InterPro" id="IPR021213">
    <property type="entry name" value="DUF2567"/>
</dbReference>
<evidence type="ECO:0000313" key="4">
    <source>
        <dbReference type="Proteomes" id="UP001501170"/>
    </source>
</evidence>